<dbReference type="Pfam" id="PF18269">
    <property type="entry name" value="T3SS_ATPase_C"/>
    <property type="match status" value="1"/>
</dbReference>
<dbReference type="GO" id="GO:0008564">
    <property type="term" value="F:protein-exporting ATPase activity"/>
    <property type="evidence" value="ECO:0007669"/>
    <property type="project" value="UniProtKB-EC"/>
</dbReference>
<keyword evidence="4" id="KW-0547">Nucleotide-binding</keyword>
<feature type="domain" description="AAA+ ATPase" evidence="9">
    <location>
        <begin position="160"/>
        <end position="342"/>
    </location>
</feature>
<comment type="catalytic activity">
    <reaction evidence="8">
        <text>ATP + H2O + cellular proteinSide 1 = ADP + phosphate + cellular proteinSide 2.</text>
        <dbReference type="EC" id="7.4.2.8"/>
    </reaction>
</comment>
<keyword evidence="2" id="KW-0813">Transport</keyword>
<dbReference type="GO" id="GO:0005524">
    <property type="term" value="F:ATP binding"/>
    <property type="evidence" value="ECO:0007669"/>
    <property type="project" value="UniProtKB-KW"/>
</dbReference>
<dbReference type="InterPro" id="IPR040627">
    <property type="entry name" value="T3SS_ATPase_C"/>
</dbReference>
<evidence type="ECO:0000256" key="4">
    <source>
        <dbReference type="ARBA" id="ARBA00022741"/>
    </source>
</evidence>
<reference evidence="10 11" key="1">
    <citation type="submission" date="2020-02" db="EMBL/GenBank/DDBJ databases">
        <title>Genomic and physiological characterization of two novel Nitrospinaceae genera.</title>
        <authorList>
            <person name="Mueller A.J."/>
            <person name="Jung M.-Y."/>
            <person name="Strachan C.R."/>
            <person name="Herbold C.W."/>
            <person name="Kirkegaard R.H."/>
            <person name="Daims H."/>
        </authorList>
    </citation>
    <scope>NUCLEOTIDE SEQUENCE [LARGE SCALE GENOMIC DNA]</scope>
    <source>
        <strain evidence="10">EB</strain>
    </source>
</reference>
<dbReference type="InterPro" id="IPR004100">
    <property type="entry name" value="ATPase_F1/V1/A1_a/bsu_N"/>
</dbReference>
<dbReference type="GO" id="GO:0030257">
    <property type="term" value="C:type III protein secretion system complex"/>
    <property type="evidence" value="ECO:0007669"/>
    <property type="project" value="InterPro"/>
</dbReference>
<name>A0A7T0BX42_9BACT</name>
<dbReference type="Pfam" id="PF02874">
    <property type="entry name" value="ATP-synt_ab_N"/>
    <property type="match status" value="1"/>
</dbReference>
<gene>
    <name evidence="10" type="ORF">G3M70_11875</name>
</gene>
<evidence type="ECO:0000313" key="11">
    <source>
        <dbReference type="Proteomes" id="UP000594688"/>
    </source>
</evidence>
<dbReference type="SUPFAM" id="SSF52540">
    <property type="entry name" value="P-loop containing nucleoside triphosphate hydrolases"/>
    <property type="match status" value="1"/>
</dbReference>
<dbReference type="GO" id="GO:0046933">
    <property type="term" value="F:proton-transporting ATP synthase activity, rotational mechanism"/>
    <property type="evidence" value="ECO:0007669"/>
    <property type="project" value="TreeGrafter"/>
</dbReference>
<sequence length="440" mass="47748">MDQTIDLSKYKTFIEHLPLVTKRGRVNRVTGLIIEGDGPAVPIGTTCTLYSNDGSAVTEAEVVGFRDKKVFLMGLSHSTGIEPGSVIESREETPTFEVGPELLGRIIDGVGQPLDEKGPLPSGIKYPLQGKSLNPLNRARITKPLDVGIQSINGLLTCAKGQRIGIMAGTGVGKSVLLGMMARNTEASINVIALIGERGREVKEFVEENLGPEGLAKSVVIAAAADQPPLARLRGAYIATTIAEYFRDQGQDVMLMMDSVTRLAFAQREIGLSVGEPPTTRGYTPSVFSLLPRLLERAGNVEGQGSITGMYTVLVEGDDINEPVSDAVRAILDGHIVLSRKLATHNHYPAIDVLQSISRLMIDVVSKEHYQLSMRFKDILATYKEAEDLINIGAYARGSNPKIDLAIEKINSFNQYLQQGMLEARPLSESIARLKQILEN</sequence>
<dbReference type="CDD" id="cd01136">
    <property type="entry name" value="ATPase_flagellum-secretory_path_III"/>
    <property type="match status" value="1"/>
</dbReference>
<evidence type="ECO:0000256" key="3">
    <source>
        <dbReference type="ARBA" id="ARBA00022490"/>
    </source>
</evidence>
<dbReference type="EMBL" id="CP048685">
    <property type="protein sequence ID" value="QPJ62529.1"/>
    <property type="molecule type" value="Genomic_DNA"/>
</dbReference>
<evidence type="ECO:0000313" key="10">
    <source>
        <dbReference type="EMBL" id="QPJ62529.1"/>
    </source>
</evidence>
<dbReference type="GO" id="GO:0016887">
    <property type="term" value="F:ATP hydrolysis activity"/>
    <property type="evidence" value="ECO:0007669"/>
    <property type="project" value="InterPro"/>
</dbReference>
<evidence type="ECO:0000256" key="2">
    <source>
        <dbReference type="ARBA" id="ARBA00022448"/>
    </source>
</evidence>
<evidence type="ECO:0000256" key="5">
    <source>
        <dbReference type="ARBA" id="ARBA00022840"/>
    </source>
</evidence>
<evidence type="ECO:0000259" key="9">
    <source>
        <dbReference type="SMART" id="SM00382"/>
    </source>
</evidence>
<organism evidence="10 11">
    <name type="scientific">Candidatus Nitronauta litoralis</name>
    <dbReference type="NCBI Taxonomy" id="2705533"/>
    <lineage>
        <taxon>Bacteria</taxon>
        <taxon>Pseudomonadati</taxon>
        <taxon>Nitrospinota/Tectimicrobiota group</taxon>
        <taxon>Nitrospinota</taxon>
        <taxon>Nitrospinia</taxon>
        <taxon>Nitrospinales</taxon>
        <taxon>Nitrospinaceae</taxon>
        <taxon>Candidatus Nitronauta</taxon>
    </lineage>
</organism>
<comment type="subcellular location">
    <subcellularLocation>
        <location evidence="1">Cytoplasm</location>
    </subcellularLocation>
</comment>
<keyword evidence="7" id="KW-1278">Translocase</keyword>
<dbReference type="FunFam" id="3.40.50.12240:FF:000002">
    <property type="entry name" value="Flagellum-specific ATP synthase FliI"/>
    <property type="match status" value="1"/>
</dbReference>
<dbReference type="GO" id="GO:0030254">
    <property type="term" value="P:protein secretion by the type III secretion system"/>
    <property type="evidence" value="ECO:0007669"/>
    <property type="project" value="InterPro"/>
</dbReference>
<dbReference type="Proteomes" id="UP000594688">
    <property type="component" value="Chromosome"/>
</dbReference>
<dbReference type="InterPro" id="IPR000194">
    <property type="entry name" value="ATPase_F1/V1/A1_a/bsu_nucl-bd"/>
</dbReference>
<keyword evidence="6" id="KW-0653">Protein transport</keyword>
<dbReference type="SMART" id="SM00382">
    <property type="entry name" value="AAA"/>
    <property type="match status" value="1"/>
</dbReference>
<dbReference type="PANTHER" id="PTHR15184">
    <property type="entry name" value="ATP SYNTHASE"/>
    <property type="match status" value="1"/>
</dbReference>
<evidence type="ECO:0000256" key="7">
    <source>
        <dbReference type="ARBA" id="ARBA00022967"/>
    </source>
</evidence>
<dbReference type="KEGG" id="nli:G3M70_11875"/>
<accession>A0A7T0BX42</accession>
<dbReference type="PANTHER" id="PTHR15184:SF9">
    <property type="entry name" value="SPI-1 TYPE 3 SECRETION SYSTEM ATPASE"/>
    <property type="match status" value="1"/>
</dbReference>
<dbReference type="Pfam" id="PF00006">
    <property type="entry name" value="ATP-synt_ab"/>
    <property type="match status" value="1"/>
</dbReference>
<protein>
    <submittedName>
        <fullName evidence="10">FliI/YscN family ATPase</fullName>
    </submittedName>
</protein>
<dbReference type="InterPro" id="IPR003593">
    <property type="entry name" value="AAA+_ATPase"/>
</dbReference>
<dbReference type="Gene3D" id="3.40.50.12240">
    <property type="match status" value="1"/>
</dbReference>
<evidence type="ECO:0000256" key="8">
    <source>
        <dbReference type="ARBA" id="ARBA00034006"/>
    </source>
</evidence>
<dbReference type="AlphaFoldDB" id="A0A7T0BX42"/>
<evidence type="ECO:0000256" key="1">
    <source>
        <dbReference type="ARBA" id="ARBA00004496"/>
    </source>
</evidence>
<keyword evidence="3" id="KW-0963">Cytoplasm</keyword>
<dbReference type="InterPro" id="IPR020003">
    <property type="entry name" value="ATPase_a/bsu_AS"/>
</dbReference>
<evidence type="ECO:0000256" key="6">
    <source>
        <dbReference type="ARBA" id="ARBA00022927"/>
    </source>
</evidence>
<proteinExistence type="predicted"/>
<dbReference type="InterPro" id="IPR050053">
    <property type="entry name" value="ATPase_alpha/beta_chains"/>
</dbReference>
<dbReference type="InterPro" id="IPR005714">
    <property type="entry name" value="ATPase_T3SS_FliI/YscN"/>
</dbReference>
<dbReference type="InterPro" id="IPR027417">
    <property type="entry name" value="P-loop_NTPase"/>
</dbReference>
<dbReference type="NCBIfam" id="TIGR01026">
    <property type="entry name" value="fliI_yscN"/>
    <property type="match status" value="1"/>
</dbReference>
<dbReference type="GO" id="GO:0005737">
    <property type="term" value="C:cytoplasm"/>
    <property type="evidence" value="ECO:0007669"/>
    <property type="project" value="UniProtKB-SubCell"/>
</dbReference>
<dbReference type="PROSITE" id="PS00152">
    <property type="entry name" value="ATPASE_ALPHA_BETA"/>
    <property type="match status" value="1"/>
</dbReference>
<keyword evidence="5" id="KW-0067">ATP-binding</keyword>